<feature type="domain" description="HTH tetR-type" evidence="6">
    <location>
        <begin position="10"/>
        <end position="70"/>
    </location>
</feature>
<evidence type="ECO:0000256" key="2">
    <source>
        <dbReference type="ARBA" id="ARBA00023125"/>
    </source>
</evidence>
<reference evidence="7 8" key="1">
    <citation type="submission" date="2019-10" db="EMBL/GenBank/DDBJ databases">
        <authorList>
            <person name="Nie G."/>
            <person name="Ming H."/>
            <person name="Yi B."/>
        </authorList>
    </citation>
    <scope>NUCLEOTIDE SEQUENCE [LARGE SCALE GENOMIC DNA]</scope>
    <source>
        <strain evidence="7 8">CFH 90414</strain>
    </source>
</reference>
<evidence type="ECO:0000256" key="4">
    <source>
        <dbReference type="PROSITE-ProRule" id="PRU00335"/>
    </source>
</evidence>
<accession>A0A6I2F7P0</accession>
<dbReference type="GO" id="GO:0000976">
    <property type="term" value="F:transcription cis-regulatory region binding"/>
    <property type="evidence" value="ECO:0007669"/>
    <property type="project" value="TreeGrafter"/>
</dbReference>
<evidence type="ECO:0000256" key="3">
    <source>
        <dbReference type="ARBA" id="ARBA00023163"/>
    </source>
</evidence>
<feature type="region of interest" description="Disordered" evidence="5">
    <location>
        <begin position="196"/>
        <end position="215"/>
    </location>
</feature>
<evidence type="ECO:0000259" key="6">
    <source>
        <dbReference type="PROSITE" id="PS50977"/>
    </source>
</evidence>
<dbReference type="RefSeq" id="WP_153684746.1">
    <property type="nucleotide sequence ID" value="NZ_WJIF01000005.1"/>
</dbReference>
<dbReference type="GO" id="GO:0003700">
    <property type="term" value="F:DNA-binding transcription factor activity"/>
    <property type="evidence" value="ECO:0007669"/>
    <property type="project" value="TreeGrafter"/>
</dbReference>
<evidence type="ECO:0000256" key="1">
    <source>
        <dbReference type="ARBA" id="ARBA00023015"/>
    </source>
</evidence>
<dbReference type="Gene3D" id="1.10.357.10">
    <property type="entry name" value="Tetracycline Repressor, domain 2"/>
    <property type="match status" value="1"/>
</dbReference>
<dbReference type="PANTHER" id="PTHR30055">
    <property type="entry name" value="HTH-TYPE TRANSCRIPTIONAL REGULATOR RUTR"/>
    <property type="match status" value="1"/>
</dbReference>
<dbReference type="Pfam" id="PF00440">
    <property type="entry name" value="TetR_N"/>
    <property type="match status" value="1"/>
</dbReference>
<dbReference type="EMBL" id="WJIF01000005">
    <property type="protein sequence ID" value="MRG60294.1"/>
    <property type="molecule type" value="Genomic_DNA"/>
</dbReference>
<dbReference type="SUPFAM" id="SSF46689">
    <property type="entry name" value="Homeodomain-like"/>
    <property type="match status" value="1"/>
</dbReference>
<evidence type="ECO:0000313" key="7">
    <source>
        <dbReference type="EMBL" id="MRG60294.1"/>
    </source>
</evidence>
<keyword evidence="2 4" id="KW-0238">DNA-binding</keyword>
<gene>
    <name evidence="7" type="ORF">GE115_10510</name>
</gene>
<dbReference type="PROSITE" id="PS50977">
    <property type="entry name" value="HTH_TETR_2"/>
    <property type="match status" value="1"/>
</dbReference>
<evidence type="ECO:0000256" key="5">
    <source>
        <dbReference type="SAM" id="MobiDB-lite"/>
    </source>
</evidence>
<keyword evidence="8" id="KW-1185">Reference proteome</keyword>
<dbReference type="Proteomes" id="UP000431080">
    <property type="component" value="Unassembled WGS sequence"/>
</dbReference>
<name>A0A6I2F7P0_9MICO</name>
<dbReference type="PANTHER" id="PTHR30055:SF238">
    <property type="entry name" value="MYCOFACTOCIN BIOSYNTHESIS TRANSCRIPTIONAL REGULATOR MFTR-RELATED"/>
    <property type="match status" value="1"/>
</dbReference>
<protein>
    <submittedName>
        <fullName evidence="7">TetR family transcriptional regulator</fullName>
    </submittedName>
</protein>
<dbReference type="AlphaFoldDB" id="A0A6I2F7P0"/>
<sequence length="215" mass="22623">MPRRTAEATERLRADLVDRARAIVRRDGASALTMRGLAAEAGCAVGLIYKVFDDRDELVIELAVAELGALGSGIATWAQGAGDESVGDHLDRFAGLILDAETSALSHAESLGGSRLAARIAQADGPARFFEGLGGAVAAYLRSEQDRGRVRADIDSAAFGFLVTGAVHNLAASGPGYPRPDRAGLSAHLRAVARAIAPDRHDTDSRRDDRRVPEA</sequence>
<evidence type="ECO:0000313" key="8">
    <source>
        <dbReference type="Proteomes" id="UP000431080"/>
    </source>
</evidence>
<feature type="compositionally biased region" description="Basic and acidic residues" evidence="5">
    <location>
        <begin position="197"/>
        <end position="215"/>
    </location>
</feature>
<keyword evidence="3" id="KW-0804">Transcription</keyword>
<feature type="DNA-binding region" description="H-T-H motif" evidence="4">
    <location>
        <begin position="33"/>
        <end position="52"/>
    </location>
</feature>
<dbReference type="InterPro" id="IPR009057">
    <property type="entry name" value="Homeodomain-like_sf"/>
</dbReference>
<dbReference type="InterPro" id="IPR001647">
    <property type="entry name" value="HTH_TetR"/>
</dbReference>
<proteinExistence type="predicted"/>
<organism evidence="7 8">
    <name type="scientific">Agromyces agglutinans</name>
    <dbReference type="NCBI Taxonomy" id="2662258"/>
    <lineage>
        <taxon>Bacteria</taxon>
        <taxon>Bacillati</taxon>
        <taxon>Actinomycetota</taxon>
        <taxon>Actinomycetes</taxon>
        <taxon>Micrococcales</taxon>
        <taxon>Microbacteriaceae</taxon>
        <taxon>Agromyces</taxon>
    </lineage>
</organism>
<keyword evidence="1" id="KW-0805">Transcription regulation</keyword>
<comment type="caution">
    <text evidence="7">The sequence shown here is derived from an EMBL/GenBank/DDBJ whole genome shotgun (WGS) entry which is preliminary data.</text>
</comment>
<dbReference type="InterPro" id="IPR050109">
    <property type="entry name" value="HTH-type_TetR-like_transc_reg"/>
</dbReference>